<dbReference type="CDD" id="cd12837">
    <property type="entry name" value="EcCorA-like_u1"/>
    <property type="match status" value="1"/>
</dbReference>
<organism evidence="14 15">
    <name type="scientific">Neoroseomonas alkaliterrae</name>
    <dbReference type="NCBI Taxonomy" id="1452450"/>
    <lineage>
        <taxon>Bacteria</taxon>
        <taxon>Pseudomonadati</taxon>
        <taxon>Pseudomonadota</taxon>
        <taxon>Alphaproteobacteria</taxon>
        <taxon>Acetobacterales</taxon>
        <taxon>Acetobacteraceae</taxon>
        <taxon>Neoroseomonas</taxon>
    </lineage>
</organism>
<evidence type="ECO:0000313" key="15">
    <source>
        <dbReference type="Proteomes" id="UP000562254"/>
    </source>
</evidence>
<keyword evidence="5 13" id="KW-1003">Cell membrane</keyword>
<dbReference type="InterPro" id="IPR004488">
    <property type="entry name" value="Mg/Co-transport_prot_CorA"/>
</dbReference>
<dbReference type="InterPro" id="IPR045861">
    <property type="entry name" value="CorA_cytoplasmic_dom"/>
</dbReference>
<dbReference type="PANTHER" id="PTHR47685:SF1">
    <property type="entry name" value="MAGNESIUM TRANSPORT PROTEIN CORA"/>
    <property type="match status" value="1"/>
</dbReference>
<keyword evidence="11 13" id="KW-0472">Membrane</keyword>
<evidence type="ECO:0000256" key="9">
    <source>
        <dbReference type="ARBA" id="ARBA00022989"/>
    </source>
</evidence>
<dbReference type="EMBL" id="JACIJE010000001">
    <property type="protein sequence ID" value="MBB5688245.1"/>
    <property type="molecule type" value="Genomic_DNA"/>
</dbReference>
<evidence type="ECO:0000256" key="3">
    <source>
        <dbReference type="ARBA" id="ARBA00019439"/>
    </source>
</evidence>
<evidence type="ECO:0000256" key="11">
    <source>
        <dbReference type="ARBA" id="ARBA00023136"/>
    </source>
</evidence>
<dbReference type="Gene3D" id="1.20.58.340">
    <property type="entry name" value="Magnesium transport protein CorA, transmembrane region"/>
    <property type="match status" value="2"/>
</dbReference>
<evidence type="ECO:0000256" key="12">
    <source>
        <dbReference type="ARBA" id="ARBA00034269"/>
    </source>
</evidence>
<sequence length="348" mass="38238">MLTTWSVEDGACRVRDGAISAVTAALPAPEARAAAAAVADPEALRRAVWIDLLNPTAEEVRAVEAALAIEMPTREEMQEIESSSRLYREGDALFLTANFLHGVEQGEYASTPISFVLTNTSLITVRHATPKAFSVFGARAQRQPAQLLGSADAVMLHLFEQIVDRLADVLEKIGADMDRASQRTFRTARANLKANRKDDQLKMTLVTLGQVGEMTMRASDTLLGLTRILTFVGAEKASAIRKENQHILKTLVRDVRSLVDHANVLNSKAQFLLDAVLGLINAEQSNIIKTFTVASVALMPPTLIASIYGMNFELMPELKWDYGYPLAVVMMIVSAILPIVYFRRKGWL</sequence>
<keyword evidence="15" id="KW-1185">Reference proteome</keyword>
<comment type="caution">
    <text evidence="13">Lacks conserved residue(s) required for the propagation of feature annotation.</text>
</comment>
<gene>
    <name evidence="13" type="primary">corA</name>
    <name evidence="14" type="ORF">FHS88_000355</name>
</gene>
<evidence type="ECO:0000256" key="4">
    <source>
        <dbReference type="ARBA" id="ARBA00022448"/>
    </source>
</evidence>
<dbReference type="SUPFAM" id="SSF143865">
    <property type="entry name" value="CorA soluble domain-like"/>
    <property type="match status" value="1"/>
</dbReference>
<name>A0A840XIA2_9PROT</name>
<keyword evidence="4 13" id="KW-0813">Transport</keyword>
<dbReference type="InterPro" id="IPR050829">
    <property type="entry name" value="CorA_MIT"/>
</dbReference>
<dbReference type="InterPro" id="IPR002523">
    <property type="entry name" value="MgTranspt_CorA/ZnTranspt_ZntB"/>
</dbReference>
<comment type="caution">
    <text evidence="14">The sequence shown here is derived from an EMBL/GenBank/DDBJ whole genome shotgun (WGS) entry which is preliminary data.</text>
</comment>
<dbReference type="GO" id="GO:0015095">
    <property type="term" value="F:magnesium ion transmembrane transporter activity"/>
    <property type="evidence" value="ECO:0007669"/>
    <property type="project" value="UniProtKB-UniRule"/>
</dbReference>
<accession>A0A840XIA2</accession>
<evidence type="ECO:0000256" key="7">
    <source>
        <dbReference type="ARBA" id="ARBA00022692"/>
    </source>
</evidence>
<evidence type="ECO:0000256" key="1">
    <source>
        <dbReference type="ARBA" id="ARBA00004429"/>
    </source>
</evidence>
<dbReference type="Gene3D" id="3.30.460.20">
    <property type="entry name" value="CorA soluble domain-like"/>
    <property type="match status" value="1"/>
</dbReference>
<dbReference type="NCBIfam" id="TIGR00383">
    <property type="entry name" value="corA"/>
    <property type="match status" value="1"/>
</dbReference>
<comment type="subcellular location">
    <subcellularLocation>
        <location evidence="1">Cell inner membrane</location>
        <topology evidence="1">Multi-pass membrane protein</topology>
    </subcellularLocation>
    <subcellularLocation>
        <location evidence="13">Membrane</location>
        <topology evidence="13">Multi-pass membrane protein</topology>
    </subcellularLocation>
</comment>
<keyword evidence="7 13" id="KW-0812">Transmembrane</keyword>
<keyword evidence="6" id="KW-0997">Cell inner membrane</keyword>
<dbReference type="GO" id="GO:0005886">
    <property type="term" value="C:plasma membrane"/>
    <property type="evidence" value="ECO:0007669"/>
    <property type="project" value="UniProtKB-SubCell"/>
</dbReference>
<comment type="similarity">
    <text evidence="2 13">Belongs to the CorA metal ion transporter (MIT) (TC 1.A.35) family.</text>
</comment>
<evidence type="ECO:0000256" key="6">
    <source>
        <dbReference type="ARBA" id="ARBA00022519"/>
    </source>
</evidence>
<evidence type="ECO:0000256" key="13">
    <source>
        <dbReference type="RuleBase" id="RU362010"/>
    </source>
</evidence>
<evidence type="ECO:0000256" key="2">
    <source>
        <dbReference type="ARBA" id="ARBA00009765"/>
    </source>
</evidence>
<evidence type="ECO:0000256" key="5">
    <source>
        <dbReference type="ARBA" id="ARBA00022475"/>
    </source>
</evidence>
<dbReference type="FunFam" id="1.20.58.340:FF:000001">
    <property type="entry name" value="Magnesium transport protein CorA"/>
    <property type="match status" value="1"/>
</dbReference>
<evidence type="ECO:0000256" key="10">
    <source>
        <dbReference type="ARBA" id="ARBA00023065"/>
    </source>
</evidence>
<dbReference type="Proteomes" id="UP000562254">
    <property type="component" value="Unassembled WGS sequence"/>
</dbReference>
<evidence type="ECO:0000256" key="8">
    <source>
        <dbReference type="ARBA" id="ARBA00022842"/>
    </source>
</evidence>
<dbReference type="RefSeq" id="WP_184480683.1">
    <property type="nucleotide sequence ID" value="NZ_JAAEDJ010000039.1"/>
</dbReference>
<reference evidence="14 15" key="1">
    <citation type="submission" date="2020-08" db="EMBL/GenBank/DDBJ databases">
        <title>Genomic Encyclopedia of Type Strains, Phase IV (KMG-IV): sequencing the most valuable type-strain genomes for metagenomic binning, comparative biology and taxonomic classification.</title>
        <authorList>
            <person name="Goeker M."/>
        </authorList>
    </citation>
    <scope>NUCLEOTIDE SEQUENCE [LARGE SCALE GENOMIC DNA]</scope>
    <source>
        <strain evidence="14 15">DSM 25895</strain>
    </source>
</reference>
<keyword evidence="9 13" id="KW-1133">Transmembrane helix</keyword>
<dbReference type="PANTHER" id="PTHR47685">
    <property type="entry name" value="MAGNESIUM TRANSPORT PROTEIN CORA"/>
    <property type="match status" value="1"/>
</dbReference>
<dbReference type="GO" id="GO:0015099">
    <property type="term" value="F:nickel cation transmembrane transporter activity"/>
    <property type="evidence" value="ECO:0007669"/>
    <property type="project" value="TreeGrafter"/>
</dbReference>
<comment type="catalytic activity">
    <reaction evidence="12">
        <text>Mg(2+)(in) = Mg(2+)(out)</text>
        <dbReference type="Rhea" id="RHEA:29827"/>
        <dbReference type="ChEBI" id="CHEBI:18420"/>
    </reaction>
</comment>
<evidence type="ECO:0000313" key="14">
    <source>
        <dbReference type="EMBL" id="MBB5688245.1"/>
    </source>
</evidence>
<proteinExistence type="inferred from homology"/>
<dbReference type="GO" id="GO:0015087">
    <property type="term" value="F:cobalt ion transmembrane transporter activity"/>
    <property type="evidence" value="ECO:0007669"/>
    <property type="project" value="UniProtKB-UniRule"/>
</dbReference>
<comment type="function">
    <text evidence="13">Mediates influx of magnesium ions.</text>
</comment>
<dbReference type="InterPro" id="IPR045863">
    <property type="entry name" value="CorA_TM1_TM2"/>
</dbReference>
<protein>
    <recommendedName>
        <fullName evidence="3 13">Magnesium transport protein CorA</fullName>
    </recommendedName>
</protein>
<keyword evidence="8 13" id="KW-0460">Magnesium</keyword>
<dbReference type="Pfam" id="PF01544">
    <property type="entry name" value="CorA"/>
    <property type="match status" value="1"/>
</dbReference>
<keyword evidence="10 13" id="KW-0406">Ion transport</keyword>
<dbReference type="SUPFAM" id="SSF144083">
    <property type="entry name" value="Magnesium transport protein CorA, transmembrane region"/>
    <property type="match status" value="1"/>
</dbReference>
<dbReference type="AlphaFoldDB" id="A0A840XIA2"/>
<feature type="transmembrane region" description="Helical" evidence="13">
    <location>
        <begin position="322"/>
        <end position="342"/>
    </location>
</feature>